<dbReference type="PANTHER" id="PTHR12307:SF36">
    <property type="entry name" value="GLYCOGEN-BINDING SUBUNIT 76A"/>
    <property type="match status" value="1"/>
</dbReference>
<dbReference type="InterPro" id="IPR038175">
    <property type="entry name" value="CBM21_dom_sf"/>
</dbReference>
<feature type="domain" description="CBM21" evidence="1">
    <location>
        <begin position="145"/>
        <end position="258"/>
    </location>
</feature>
<sequence>MTAKNKIFPYAIDKSLYSRAGGSPPPLIRTVSLSKNPRPQDNVFSRVDTLSIRSALVRNKLQRTPSTVKRAQFDNISLERIRYFYQVDCPRAVSTTGSHHDNNEIRQYIPKKDTQDWQKISITYTNWSPPTVETHKLAPMVLLETIVPDSAQEDDHDTACEDISKLHGIVRVRNQSFEKQVVVRYTTDAWGTYSSANAYYVQSISPLYDEFAFDLDIAISLSSDHQATSSSQVDVAIQYNFENREFWDNNHGRNYQLLVTRHPTVPRKPTVVYPKTIKRPPSATMLCTPSTDSSCNKGTTHDQNVTDNATTTISYPTYTKQDMVRTKHFMQEVPLDNLCSTKPKHASIRHISKPCNYANLLVETTVSTSPSPSPTEDDLSQTLIKKYCAHGQITRQRPTLLL</sequence>
<dbReference type="OrthoDB" id="1881at2759"/>
<organism evidence="2 3">
    <name type="scientific">Mortierella isabellina</name>
    <name type="common">Filamentous fungus</name>
    <name type="synonym">Umbelopsis isabellina</name>
    <dbReference type="NCBI Taxonomy" id="91625"/>
    <lineage>
        <taxon>Eukaryota</taxon>
        <taxon>Fungi</taxon>
        <taxon>Fungi incertae sedis</taxon>
        <taxon>Mucoromycota</taxon>
        <taxon>Mucoromycotina</taxon>
        <taxon>Umbelopsidomycetes</taxon>
        <taxon>Umbelopsidales</taxon>
        <taxon>Umbelopsidaceae</taxon>
        <taxon>Umbelopsis</taxon>
    </lineage>
</organism>
<dbReference type="GO" id="GO:0008157">
    <property type="term" value="F:protein phosphatase 1 binding"/>
    <property type="evidence" value="ECO:0007669"/>
    <property type="project" value="TreeGrafter"/>
</dbReference>
<evidence type="ECO:0000313" key="3">
    <source>
        <dbReference type="Proteomes" id="UP000654370"/>
    </source>
</evidence>
<dbReference type="EMBL" id="JAEPQZ010000016">
    <property type="protein sequence ID" value="KAG2172904.1"/>
    <property type="molecule type" value="Genomic_DNA"/>
</dbReference>
<evidence type="ECO:0000313" key="2">
    <source>
        <dbReference type="EMBL" id="KAG2172904.1"/>
    </source>
</evidence>
<accession>A0A8H7PFB6</accession>
<dbReference type="Proteomes" id="UP000654370">
    <property type="component" value="Unassembled WGS sequence"/>
</dbReference>
<name>A0A8H7PFB6_MORIS</name>
<dbReference type="InterPro" id="IPR050782">
    <property type="entry name" value="PP1_regulatory_subunit_3"/>
</dbReference>
<dbReference type="InterPro" id="IPR005036">
    <property type="entry name" value="CBM21_dom"/>
</dbReference>
<comment type="caution">
    <text evidence="2">The sequence shown here is derived from an EMBL/GenBank/DDBJ whole genome shotgun (WGS) entry which is preliminary data.</text>
</comment>
<evidence type="ECO:0000259" key="1">
    <source>
        <dbReference type="PROSITE" id="PS51159"/>
    </source>
</evidence>
<dbReference type="Gene3D" id="2.60.40.2440">
    <property type="entry name" value="Carbohydrate binding type-21 domain"/>
    <property type="match status" value="1"/>
</dbReference>
<dbReference type="GO" id="GO:0005979">
    <property type="term" value="P:regulation of glycogen biosynthetic process"/>
    <property type="evidence" value="ECO:0007669"/>
    <property type="project" value="TreeGrafter"/>
</dbReference>
<dbReference type="GO" id="GO:0000164">
    <property type="term" value="C:protein phosphatase type 1 complex"/>
    <property type="evidence" value="ECO:0007669"/>
    <property type="project" value="TreeGrafter"/>
</dbReference>
<proteinExistence type="predicted"/>
<gene>
    <name evidence="2" type="ORF">INT43_000254</name>
</gene>
<dbReference type="AlphaFoldDB" id="A0A8H7PFB6"/>
<dbReference type="PROSITE" id="PS51159">
    <property type="entry name" value="CBM21"/>
    <property type="match status" value="1"/>
</dbReference>
<protein>
    <recommendedName>
        <fullName evidence="1">CBM21 domain-containing protein</fullName>
    </recommendedName>
</protein>
<keyword evidence="3" id="KW-1185">Reference proteome</keyword>
<dbReference type="Pfam" id="PF03370">
    <property type="entry name" value="CBM_21"/>
    <property type="match status" value="1"/>
</dbReference>
<dbReference type="GO" id="GO:2001069">
    <property type="term" value="F:glycogen binding"/>
    <property type="evidence" value="ECO:0007669"/>
    <property type="project" value="TreeGrafter"/>
</dbReference>
<dbReference type="PANTHER" id="PTHR12307">
    <property type="entry name" value="PROTEIN PHOSPHATASE 1 REGULATORY SUBUNIT"/>
    <property type="match status" value="1"/>
</dbReference>
<reference evidence="2" key="1">
    <citation type="submission" date="2020-12" db="EMBL/GenBank/DDBJ databases">
        <title>Metabolic potential, ecology and presence of endohyphal bacteria is reflected in genomic diversity of Mucoromycotina.</title>
        <authorList>
            <person name="Muszewska A."/>
            <person name="Okrasinska A."/>
            <person name="Steczkiewicz K."/>
            <person name="Drgas O."/>
            <person name="Orlowska M."/>
            <person name="Perlinska-Lenart U."/>
            <person name="Aleksandrzak-Piekarczyk T."/>
            <person name="Szatraj K."/>
            <person name="Zielenkiewicz U."/>
            <person name="Pilsyk S."/>
            <person name="Malc E."/>
            <person name="Mieczkowski P."/>
            <person name="Kruszewska J.S."/>
            <person name="Biernat P."/>
            <person name="Pawlowska J."/>
        </authorList>
    </citation>
    <scope>NUCLEOTIDE SEQUENCE</scope>
    <source>
        <strain evidence="2">WA0000067209</strain>
    </source>
</reference>